<feature type="domain" description="CENP-V/GFA" evidence="4">
    <location>
        <begin position="125"/>
        <end position="208"/>
    </location>
</feature>
<evidence type="ECO:0000256" key="1">
    <source>
        <dbReference type="ARBA" id="ARBA00005495"/>
    </source>
</evidence>
<dbReference type="AlphaFoldDB" id="A0A8G0LAA7"/>
<gene>
    <name evidence="5" type="ORF">H0G86_003260</name>
</gene>
<keyword evidence="2" id="KW-0479">Metal-binding</keyword>
<protein>
    <recommendedName>
        <fullName evidence="4">CENP-V/GFA domain-containing protein</fullName>
    </recommendedName>
</protein>
<evidence type="ECO:0000259" key="4">
    <source>
        <dbReference type="Pfam" id="PF04828"/>
    </source>
</evidence>
<evidence type="ECO:0000256" key="3">
    <source>
        <dbReference type="ARBA" id="ARBA00022833"/>
    </source>
</evidence>
<dbReference type="GO" id="GO:0016846">
    <property type="term" value="F:carbon-sulfur lyase activity"/>
    <property type="evidence" value="ECO:0007669"/>
    <property type="project" value="InterPro"/>
</dbReference>
<dbReference type="EMBL" id="CP075865">
    <property type="protein sequence ID" value="QYS95995.1"/>
    <property type="molecule type" value="Genomic_DNA"/>
</dbReference>
<comment type="similarity">
    <text evidence="1">Belongs to the Gfa family.</text>
</comment>
<dbReference type="Pfam" id="PF04828">
    <property type="entry name" value="GFA"/>
    <property type="match status" value="1"/>
</dbReference>
<dbReference type="InterPro" id="IPR006913">
    <property type="entry name" value="CENP-V/GFA"/>
</dbReference>
<dbReference type="GO" id="GO:0046872">
    <property type="term" value="F:metal ion binding"/>
    <property type="evidence" value="ECO:0007669"/>
    <property type="project" value="UniProtKB-KW"/>
</dbReference>
<reference evidence="5 6" key="1">
    <citation type="journal article" date="2021" name="BMC Genomics">
        <title>Telomere-to-telomere genome assembly of asparaginase-producing Trichoderma simmonsii.</title>
        <authorList>
            <person name="Chung D."/>
            <person name="Kwon Y.M."/>
            <person name="Yang Y."/>
        </authorList>
    </citation>
    <scope>NUCLEOTIDE SEQUENCE [LARGE SCALE GENOMIC DNA]</scope>
    <source>
        <strain evidence="5 6">GH-Sj1</strain>
    </source>
</reference>
<evidence type="ECO:0000256" key="2">
    <source>
        <dbReference type="ARBA" id="ARBA00022723"/>
    </source>
</evidence>
<dbReference type="InterPro" id="IPR011057">
    <property type="entry name" value="Mss4-like_sf"/>
</dbReference>
<evidence type="ECO:0000313" key="5">
    <source>
        <dbReference type="EMBL" id="QYS95995.1"/>
    </source>
</evidence>
<dbReference type="InterPro" id="IPR052355">
    <property type="entry name" value="CENP-V-like"/>
</dbReference>
<accession>A0A8G0LAA7</accession>
<sequence>MQTWKWTIGIRGLLTSLQFCPKCATNLLSRMPNGPPRLKLLLNVSCGKDLAHMVILLTRTDRHEPCKMSTWTRWNEESKLCRQIQLGEEQKVTVNSIFNSKIGAEYLPPEHKGEIPPNVEGGQLYTGSCHCGAVTVALSCKPLDESNEGVVVVCNCSICSRNGYIWLSPRPENVVLSGSEDAIGHYTFAEGLTSKTFCRTCGINMTDLRNQLSRDEVRALSKHSRQIYGRNKESHPVNVRILHGVDVDKLKKVTFAGATVMPSTYINP</sequence>
<name>A0A8G0LAA7_9HYPO</name>
<keyword evidence="3" id="KW-0862">Zinc</keyword>
<evidence type="ECO:0000313" key="6">
    <source>
        <dbReference type="Proteomes" id="UP000826661"/>
    </source>
</evidence>
<dbReference type="SUPFAM" id="SSF51316">
    <property type="entry name" value="Mss4-like"/>
    <property type="match status" value="1"/>
</dbReference>
<dbReference type="Proteomes" id="UP000826661">
    <property type="component" value="Chromosome II"/>
</dbReference>
<organism evidence="5 6">
    <name type="scientific">Trichoderma simmonsii</name>
    <dbReference type="NCBI Taxonomy" id="1491479"/>
    <lineage>
        <taxon>Eukaryota</taxon>
        <taxon>Fungi</taxon>
        <taxon>Dikarya</taxon>
        <taxon>Ascomycota</taxon>
        <taxon>Pezizomycotina</taxon>
        <taxon>Sordariomycetes</taxon>
        <taxon>Hypocreomycetidae</taxon>
        <taxon>Hypocreales</taxon>
        <taxon>Hypocreaceae</taxon>
        <taxon>Trichoderma</taxon>
    </lineage>
</organism>
<dbReference type="PANTHER" id="PTHR28620:SF1">
    <property type="entry name" value="CENP-V_GFA DOMAIN-CONTAINING PROTEIN"/>
    <property type="match status" value="1"/>
</dbReference>
<proteinExistence type="inferred from homology"/>
<keyword evidence="6" id="KW-1185">Reference proteome</keyword>
<dbReference type="PANTHER" id="PTHR28620">
    <property type="entry name" value="CENTROMERE PROTEIN V"/>
    <property type="match status" value="1"/>
</dbReference>
<dbReference type="Gene3D" id="2.170.150.70">
    <property type="match status" value="1"/>
</dbReference>